<gene>
    <name evidence="2" type="ORF">HINF_LOCUS43950</name>
    <name evidence="1" type="ORF">HINF_LOCUS56772</name>
</gene>
<reference evidence="1" key="1">
    <citation type="submission" date="2023-06" db="EMBL/GenBank/DDBJ databases">
        <authorList>
            <person name="Kurt Z."/>
        </authorList>
    </citation>
    <scope>NUCLEOTIDE SEQUENCE</scope>
</reference>
<evidence type="ECO:0000313" key="3">
    <source>
        <dbReference type="Proteomes" id="UP001642409"/>
    </source>
</evidence>
<dbReference type="AlphaFoldDB" id="A0AA86R4B7"/>
<accession>A0AA86R4B7</accession>
<keyword evidence="3" id="KW-1185">Reference proteome</keyword>
<dbReference type="EMBL" id="CAXDID020000185">
    <property type="protein sequence ID" value="CAL6050570.1"/>
    <property type="molecule type" value="Genomic_DNA"/>
</dbReference>
<evidence type="ECO:0000313" key="1">
    <source>
        <dbReference type="EMBL" id="CAI9969127.1"/>
    </source>
</evidence>
<dbReference type="Proteomes" id="UP001642409">
    <property type="component" value="Unassembled WGS sequence"/>
</dbReference>
<comment type="caution">
    <text evidence="1">The sequence shown here is derived from an EMBL/GenBank/DDBJ whole genome shotgun (WGS) entry which is preliminary data.</text>
</comment>
<sequence>MNIYQQVANDLSQFQLLREELKDQAAPLEIHAAVGFNHEVQDVRFIQTKLERIREEQHRERMESIRSSNRTHLSNESFKWYMDSVLKKSLQYLEPLIPLEDLEYRLDFEQFYGVFQAIKFCKLENERQLQVVRFLFVKFQPMTISNMLTLLQSIVLFPLRNSNSEHIQKLVKQNYEQITLLQPHKAQLMDLTSNNISAAPKARYDPRKKEESNMEEVRDHPDIQINHDMVHKKYEKLKQELEEYGIQADTNTFYDRVLASKQLHQAKLERQRQQNLLDEQASLTFKPIIPKKNIDMLSSSKRAEKFKDNQLMHYGEDIDSNPDPAVYTFHPRIGKSPDKNVFKPVPLPKGFNFVVNRLKDGYKERLRTKDMIENMGKYDPKKMEQLQKPLSEVEVKLNEKSTKNYQVYRRDPLKVAEVDVKVGKKATIKFYVGDSIQQHVQGLTKMFQLNQDQQVKLRKQLEKEFNEFLPEQICIKRSQQAYNSKVEEYDPLFDSEVGEHRDLQLSYYQQVDDTYTSVVRSGIQEPIIVKESKTRIDQDDPFFM</sequence>
<organism evidence="1">
    <name type="scientific">Hexamita inflata</name>
    <dbReference type="NCBI Taxonomy" id="28002"/>
    <lineage>
        <taxon>Eukaryota</taxon>
        <taxon>Metamonada</taxon>
        <taxon>Diplomonadida</taxon>
        <taxon>Hexamitidae</taxon>
        <taxon>Hexamitinae</taxon>
        <taxon>Hexamita</taxon>
    </lineage>
</organism>
<proteinExistence type="predicted"/>
<reference evidence="2 3" key="2">
    <citation type="submission" date="2024-07" db="EMBL/GenBank/DDBJ databases">
        <authorList>
            <person name="Akdeniz Z."/>
        </authorList>
    </citation>
    <scope>NUCLEOTIDE SEQUENCE [LARGE SCALE GENOMIC DNA]</scope>
</reference>
<evidence type="ECO:0000313" key="2">
    <source>
        <dbReference type="EMBL" id="CAL6050570.1"/>
    </source>
</evidence>
<dbReference type="EMBL" id="CATOUU010001054">
    <property type="protein sequence ID" value="CAI9969127.1"/>
    <property type="molecule type" value="Genomic_DNA"/>
</dbReference>
<protein>
    <submittedName>
        <fullName evidence="2">Hypothetical_protein</fullName>
    </submittedName>
</protein>
<name>A0AA86R4B7_9EUKA</name>